<protein>
    <recommendedName>
        <fullName evidence="1">DUF6531 domain-containing protein</fullName>
    </recommendedName>
</protein>
<evidence type="ECO:0000313" key="3">
    <source>
        <dbReference type="Proteomes" id="UP000053676"/>
    </source>
</evidence>
<evidence type="ECO:0000259" key="1">
    <source>
        <dbReference type="Pfam" id="PF20148"/>
    </source>
</evidence>
<dbReference type="AlphaFoldDB" id="W2STR7"/>
<dbReference type="KEGG" id="nai:NECAME_18544"/>
<name>W2STR7_NECAM</name>
<feature type="non-terminal residue" evidence="2">
    <location>
        <position position="433"/>
    </location>
</feature>
<dbReference type="Gene3D" id="2.180.10.10">
    <property type="entry name" value="RHS repeat-associated core"/>
    <property type="match status" value="1"/>
</dbReference>
<organism evidence="2 3">
    <name type="scientific">Necator americanus</name>
    <name type="common">Human hookworm</name>
    <dbReference type="NCBI Taxonomy" id="51031"/>
    <lineage>
        <taxon>Eukaryota</taxon>
        <taxon>Metazoa</taxon>
        <taxon>Ecdysozoa</taxon>
        <taxon>Nematoda</taxon>
        <taxon>Chromadorea</taxon>
        <taxon>Rhabditida</taxon>
        <taxon>Rhabditina</taxon>
        <taxon>Rhabditomorpha</taxon>
        <taxon>Strongyloidea</taxon>
        <taxon>Ancylostomatidae</taxon>
        <taxon>Bunostominae</taxon>
        <taxon>Necator</taxon>
    </lineage>
</organism>
<evidence type="ECO:0000313" key="2">
    <source>
        <dbReference type="EMBL" id="ETN73025.1"/>
    </source>
</evidence>
<feature type="domain" description="DUF6531" evidence="1">
    <location>
        <begin position="24"/>
        <end position="99"/>
    </location>
</feature>
<dbReference type="Pfam" id="PF20148">
    <property type="entry name" value="DUF6531"/>
    <property type="match status" value="1"/>
</dbReference>
<reference evidence="3" key="1">
    <citation type="journal article" date="2014" name="Nat. Genet.">
        <title>Genome of the human hookworm Necator americanus.</title>
        <authorList>
            <person name="Tang Y.T."/>
            <person name="Gao X."/>
            <person name="Rosa B.A."/>
            <person name="Abubucker S."/>
            <person name="Hallsworth-Pepin K."/>
            <person name="Martin J."/>
            <person name="Tyagi R."/>
            <person name="Heizer E."/>
            <person name="Zhang X."/>
            <person name="Bhonagiri-Palsikar V."/>
            <person name="Minx P."/>
            <person name="Warren W.C."/>
            <person name="Wang Q."/>
            <person name="Zhan B."/>
            <person name="Hotez P.J."/>
            <person name="Sternberg P.W."/>
            <person name="Dougall A."/>
            <person name="Gaze S.T."/>
            <person name="Mulvenna J."/>
            <person name="Sotillo J."/>
            <person name="Ranganathan S."/>
            <person name="Rabelo E.M."/>
            <person name="Wilson R.K."/>
            <person name="Felgner P.L."/>
            <person name="Bethony J."/>
            <person name="Hawdon J.M."/>
            <person name="Gasser R.B."/>
            <person name="Loukas A."/>
            <person name="Mitreva M."/>
        </authorList>
    </citation>
    <scope>NUCLEOTIDE SEQUENCE [LARGE SCALE GENOMIC DNA]</scope>
</reference>
<feature type="non-terminal residue" evidence="2">
    <location>
        <position position="1"/>
    </location>
</feature>
<proteinExistence type="predicted"/>
<accession>W2STR7</accession>
<dbReference type="InterPro" id="IPR045351">
    <property type="entry name" value="DUF6531"/>
</dbReference>
<keyword evidence="3" id="KW-1185">Reference proteome</keyword>
<dbReference type="EMBL" id="KI662069">
    <property type="protein sequence ID" value="ETN73025.1"/>
    <property type="molecule type" value="Genomic_DNA"/>
</dbReference>
<dbReference type="Proteomes" id="UP000053676">
    <property type="component" value="Unassembled WGS sequence"/>
</dbReference>
<sequence length="433" mass="46921">DRSYDCNSTDASQTISCDGSAGAGEPIDIASGNVYYGVTDYKTAGSNPLVFARSYNSSWLNTYASALGPNWRSNFNRVLDIISASKVIAERADGRQITFTLNGSAWVTDTDVDMTLTKSGSTWTLTDANNTVESYTTTSGNLVLVDSITLRNGYTQTMTYNGSKQLTAVSDSYSRTLSFGYTSGKLTSLTTPESKVFTYQYKTNGLLEYVLSPAEPSTVYTYRYLYGDSSHTNALTAVYNRYGQAINEWSYDDYGRGLTSSQGGSSLNANLTTITYDDSNGNRIITNALGVADTYSFATSQGVRKITGVSRAPTATTPSMSRSFAYDSNGYMNSQTDWNGNSTTYVNNTKGNPTTINEAVGSSAARTTTIAYNTTWPELPDTITVPGLTTTFTYDSNGNMLTRTGTDTTTQTVPYSTNGQTRTWTYTYNSTGQ</sequence>
<gene>
    <name evidence="2" type="ORF">NECAME_18544</name>
</gene>